<dbReference type="Pfam" id="PF17766">
    <property type="entry name" value="fn3_6"/>
    <property type="match status" value="1"/>
</dbReference>
<dbReference type="InterPro" id="IPR041469">
    <property type="entry name" value="Subtilisin-like_FN3"/>
</dbReference>
<keyword evidence="1" id="KW-0812">Transmembrane</keyword>
<accession>A0ABW3E5K1</accession>
<dbReference type="SUPFAM" id="SSF52743">
    <property type="entry name" value="Subtilisin-like"/>
    <property type="match status" value="1"/>
</dbReference>
<dbReference type="Gene3D" id="2.60.40.2310">
    <property type="match status" value="1"/>
</dbReference>
<feature type="non-terminal residue" evidence="3">
    <location>
        <position position="239"/>
    </location>
</feature>
<feature type="transmembrane region" description="Helical" evidence="1">
    <location>
        <begin position="36"/>
        <end position="56"/>
    </location>
</feature>
<dbReference type="PANTHER" id="PTHR10795">
    <property type="entry name" value="PROPROTEIN CONVERTASE SUBTILISIN/KEXIN"/>
    <property type="match status" value="1"/>
</dbReference>
<comment type="caution">
    <text evidence="3">The sequence shown here is derived from an EMBL/GenBank/DDBJ whole genome shotgun (WGS) entry which is preliminary data.</text>
</comment>
<evidence type="ECO:0000313" key="4">
    <source>
        <dbReference type="Proteomes" id="UP001597024"/>
    </source>
</evidence>
<protein>
    <recommendedName>
        <fullName evidence="2">Subtilisin-like protease fibronectin type-III domain-containing protein</fullName>
    </recommendedName>
</protein>
<reference evidence="4" key="1">
    <citation type="journal article" date="2019" name="Int. J. Syst. Evol. Microbiol.">
        <title>The Global Catalogue of Microorganisms (GCM) 10K type strain sequencing project: providing services to taxonomists for standard genome sequencing and annotation.</title>
        <authorList>
            <consortium name="The Broad Institute Genomics Platform"/>
            <consortium name="The Broad Institute Genome Sequencing Center for Infectious Disease"/>
            <person name="Wu L."/>
            <person name="Ma J."/>
        </authorList>
    </citation>
    <scope>NUCLEOTIDE SEQUENCE [LARGE SCALE GENOMIC DNA]</scope>
    <source>
        <strain evidence="4">CCUG 62974</strain>
    </source>
</reference>
<evidence type="ECO:0000313" key="3">
    <source>
        <dbReference type="EMBL" id="MFD0891148.1"/>
    </source>
</evidence>
<evidence type="ECO:0000259" key="2">
    <source>
        <dbReference type="Pfam" id="PF17766"/>
    </source>
</evidence>
<keyword evidence="4" id="KW-1185">Reference proteome</keyword>
<feature type="domain" description="Subtilisin-like protease fibronectin type-III" evidence="2">
    <location>
        <begin position="127"/>
        <end position="221"/>
    </location>
</feature>
<sequence>AVAVLLVAGVVVTGTGPHSGDEAASRFAFDIETVARIHADVVYVVVGLTFALLFALRPDWTPGQIKSALVTTARTSVTKQDRLTPADPFDVGGGRVDLTRAGDPGLTLSESARNFAASAADEPNRVDLNLPSVNAPVMPGVLTVRRTVTNVTNRTLVYRATGTTVSGASVTVLPPILSVRPGRSAKISVVIAAPELPDGQYFGRVDLKEIGGDRDLRLPVAFFRRQGAVPVGQDCAPAA</sequence>
<dbReference type="InterPro" id="IPR045051">
    <property type="entry name" value="SBT"/>
</dbReference>
<keyword evidence="1" id="KW-0472">Membrane</keyword>
<dbReference type="Proteomes" id="UP001597024">
    <property type="component" value="Unassembled WGS sequence"/>
</dbReference>
<organism evidence="3 4">
    <name type="scientific">Streptosporangium algeriense</name>
    <dbReference type="NCBI Taxonomy" id="1682748"/>
    <lineage>
        <taxon>Bacteria</taxon>
        <taxon>Bacillati</taxon>
        <taxon>Actinomycetota</taxon>
        <taxon>Actinomycetes</taxon>
        <taxon>Streptosporangiales</taxon>
        <taxon>Streptosporangiaceae</taxon>
        <taxon>Streptosporangium</taxon>
    </lineage>
</organism>
<dbReference type="InterPro" id="IPR036852">
    <property type="entry name" value="Peptidase_S8/S53_dom_sf"/>
</dbReference>
<name>A0ABW3E5K1_9ACTN</name>
<dbReference type="Gene3D" id="3.40.50.200">
    <property type="entry name" value="Peptidase S8/S53 domain"/>
    <property type="match status" value="1"/>
</dbReference>
<evidence type="ECO:0000256" key="1">
    <source>
        <dbReference type="SAM" id="Phobius"/>
    </source>
</evidence>
<feature type="non-terminal residue" evidence="3">
    <location>
        <position position="1"/>
    </location>
</feature>
<gene>
    <name evidence="3" type="ORF">ACFQ08_41920</name>
</gene>
<proteinExistence type="predicted"/>
<dbReference type="EMBL" id="JBHTHX010002950">
    <property type="protein sequence ID" value="MFD0891148.1"/>
    <property type="molecule type" value="Genomic_DNA"/>
</dbReference>
<keyword evidence="1" id="KW-1133">Transmembrane helix</keyword>